<feature type="coiled-coil region" evidence="1">
    <location>
        <begin position="465"/>
        <end position="492"/>
    </location>
</feature>
<feature type="region of interest" description="Disordered" evidence="2">
    <location>
        <begin position="87"/>
        <end position="109"/>
    </location>
</feature>
<dbReference type="Proteomes" id="UP000271241">
    <property type="component" value="Unassembled WGS sequence"/>
</dbReference>
<evidence type="ECO:0000256" key="1">
    <source>
        <dbReference type="SAM" id="Coils"/>
    </source>
</evidence>
<keyword evidence="5" id="KW-1185">Reference proteome</keyword>
<evidence type="ECO:0000313" key="4">
    <source>
        <dbReference type="EMBL" id="RKP10072.1"/>
    </source>
</evidence>
<feature type="compositionally biased region" description="Basic and acidic residues" evidence="2">
    <location>
        <begin position="352"/>
        <end position="365"/>
    </location>
</feature>
<evidence type="ECO:0000259" key="3">
    <source>
        <dbReference type="Pfam" id="PF12214"/>
    </source>
</evidence>
<reference evidence="5" key="1">
    <citation type="journal article" date="2018" name="Nat. Microbiol.">
        <title>Leveraging single-cell genomics to expand the fungal tree of life.</title>
        <authorList>
            <person name="Ahrendt S.R."/>
            <person name="Quandt C.A."/>
            <person name="Ciobanu D."/>
            <person name="Clum A."/>
            <person name="Salamov A."/>
            <person name="Andreopoulos B."/>
            <person name="Cheng J.F."/>
            <person name="Woyke T."/>
            <person name="Pelin A."/>
            <person name="Henrissat B."/>
            <person name="Reynolds N.K."/>
            <person name="Benny G.L."/>
            <person name="Smith M.E."/>
            <person name="James T.Y."/>
            <person name="Grigoriev I.V."/>
        </authorList>
    </citation>
    <scope>NUCLEOTIDE SEQUENCE [LARGE SCALE GENOMIC DNA]</scope>
    <source>
        <strain evidence="5">RSA 1356</strain>
    </source>
</reference>
<organism evidence="4 5">
    <name type="scientific">Thamnocephalis sphaerospora</name>
    <dbReference type="NCBI Taxonomy" id="78915"/>
    <lineage>
        <taxon>Eukaryota</taxon>
        <taxon>Fungi</taxon>
        <taxon>Fungi incertae sedis</taxon>
        <taxon>Zoopagomycota</taxon>
        <taxon>Zoopagomycotina</taxon>
        <taxon>Zoopagomycetes</taxon>
        <taxon>Zoopagales</taxon>
        <taxon>Sigmoideomycetaceae</taxon>
        <taxon>Thamnocephalis</taxon>
    </lineage>
</organism>
<dbReference type="GO" id="GO:0005874">
    <property type="term" value="C:microtubule"/>
    <property type="evidence" value="ECO:0007669"/>
    <property type="project" value="InterPro"/>
</dbReference>
<gene>
    <name evidence="4" type="ORF">THASP1DRAFT_22177</name>
</gene>
<feature type="region of interest" description="Disordered" evidence="2">
    <location>
        <begin position="272"/>
        <end position="399"/>
    </location>
</feature>
<feature type="domain" description="TPX2 central" evidence="3">
    <location>
        <begin position="225"/>
        <end position="349"/>
    </location>
</feature>
<dbReference type="AlphaFoldDB" id="A0A4P9XVL5"/>
<protein>
    <recommendedName>
        <fullName evidence="3">TPX2 central domain-containing protein</fullName>
    </recommendedName>
</protein>
<dbReference type="Pfam" id="PF12214">
    <property type="entry name" value="TPX2_importin"/>
    <property type="match status" value="1"/>
</dbReference>
<feature type="compositionally biased region" description="Low complexity" evidence="2">
    <location>
        <begin position="381"/>
        <end position="396"/>
    </location>
</feature>
<dbReference type="InterPro" id="IPR009675">
    <property type="entry name" value="TPX2_fam"/>
</dbReference>
<proteinExistence type="predicted"/>
<evidence type="ECO:0000256" key="2">
    <source>
        <dbReference type="SAM" id="MobiDB-lite"/>
    </source>
</evidence>
<dbReference type="EMBL" id="KZ992472">
    <property type="protein sequence ID" value="RKP10072.1"/>
    <property type="molecule type" value="Genomic_DNA"/>
</dbReference>
<sequence>MLEGYMSSTPRCGGPLRVSAEEWQQMAGQPTQLEGFMAATPFRTDLAESPLLERTGNTPAGETISSSWNFAAPRFVDLGLGDPDVDASRWFDEQVPSPSSGPPCDPLIQLTPVRRQPMRLRKRSSLASLGSPRRVLRSGATPQNSASKLHLIDDMMVPPSPSWRVEKSPVAEATTTLEPYIEDAVPPLRRSSRISQGAVRVKRQQEIRSSLPQDRPLGVRNGGIKKKRLTDTTVNKALNLRATARPGQKKRAAKFKSAVEIVNEFWGKTPDRWRARPRNKPMSPNLHTKHMRARVPPQPVEQEEHSEPVRSEPAFKARPVNYKVLNSAGDLGVPKVAKPKLTVPKSPKFSKLHSERKREQQKEVNEQPASVAPPQPKPKKLAPAAAPKPKLTVPVPFNMPGESIAARKIQRLKERMERERLEAEQRRLFKARPLPDLSQPDKLPVPVEQPLTEPEPFQLRTDERGALYQEQYQQWRAEIEKQEKENREFRAHPVPEYKPFVVKPSDKPLTETMPVTLNSDVRADQRRDFDDAVRERQTLAELNRLQKQKENEASCTCDKALHSAAHGAAVAGHYQGAPAV</sequence>
<evidence type="ECO:0000313" key="5">
    <source>
        <dbReference type="Proteomes" id="UP000271241"/>
    </source>
</evidence>
<dbReference type="GO" id="GO:0060236">
    <property type="term" value="P:regulation of mitotic spindle organization"/>
    <property type="evidence" value="ECO:0007669"/>
    <property type="project" value="InterPro"/>
</dbReference>
<dbReference type="InterPro" id="IPR027330">
    <property type="entry name" value="TPX2_central_dom"/>
</dbReference>
<name>A0A4P9XVL5_9FUNG</name>
<dbReference type="PANTHER" id="PTHR14326:SF44">
    <property type="entry name" value="TARGETING PROTEIN FOR XKLP2"/>
    <property type="match status" value="1"/>
</dbReference>
<dbReference type="STRING" id="78915.A0A4P9XVL5"/>
<dbReference type="OrthoDB" id="1684416at2759"/>
<feature type="region of interest" description="Disordered" evidence="2">
    <location>
        <begin position="431"/>
        <end position="460"/>
    </location>
</feature>
<dbReference type="GO" id="GO:0005819">
    <property type="term" value="C:spindle"/>
    <property type="evidence" value="ECO:0007669"/>
    <property type="project" value="InterPro"/>
</dbReference>
<feature type="compositionally biased region" description="Basic and acidic residues" evidence="2">
    <location>
        <begin position="302"/>
        <end position="315"/>
    </location>
</feature>
<dbReference type="PANTHER" id="PTHR14326">
    <property type="entry name" value="TARGETING PROTEIN FOR XKLP2"/>
    <property type="match status" value="1"/>
</dbReference>
<keyword evidence="1" id="KW-0175">Coiled coil</keyword>
<accession>A0A4P9XVL5</accession>